<keyword evidence="2" id="KW-1185">Reference proteome</keyword>
<gene>
    <name evidence="1" type="ORF">QFC21_004653</name>
</gene>
<proteinExistence type="predicted"/>
<protein>
    <submittedName>
        <fullName evidence="1">Uncharacterized protein</fullName>
    </submittedName>
</protein>
<evidence type="ECO:0000313" key="2">
    <source>
        <dbReference type="Proteomes" id="UP001227268"/>
    </source>
</evidence>
<name>A0ACC2VF98_9TREE</name>
<dbReference type="EMBL" id="JASBWT010000016">
    <property type="protein sequence ID" value="KAJ9097617.1"/>
    <property type="molecule type" value="Genomic_DNA"/>
</dbReference>
<sequence length="653" mass="70208">MTFKVAVLTVSDTTYNKGPEYDLSGPLLAKNVEQHKDYELADTAVVPDDLEAIQSKVAEWVARKGGDKVDWVITTGALLQYLTNFFLSKTPRAVLSRTVVGLYDRTLVLCLPGSKKACQEGWEAMTDGTMTSVLIHGLKQLQGGTGDDVHPPRESVRQDNVNATTVSSGLHNVHDEPVHDPVSQSRNCHHRHEDKRSRDIGAQQAHHHHHHHQRHDHCKHDALSKDPSAFVSGRLRKSPFPMISLQEALAIVDSQSNPLPTETVRTGHALKNYVLAEDVFAMNDLPSTRTTNVDGYAVFAADYNRAVPGLTDEAGLTVRVGRAKTASDEAQGSQVCVYRINTGGPLPTGTDAVIMVEDTELVSSNDDGQELEIKVLMKEVPSGDNVRQPGSDAKRGEQVLEKGTVIGSGGGEVGLLGFVGKREVLVYRRPRVAILSTGNELVELESETNSSSASNTWTGVVDTNRPSLMSTLEGLGYEVVDLGIAPDTMDLQEQAMRRGMAEADIILTTGGTSMGEADLLKPLIEHRLGGTIHFGRVAMKPGKPTTFATVPASQADATSKLVFALPGNPASALVDCDMKLDPREEFHRVVVSASSRTPGVLVAATTGGQRSSRVASLCGANGLVHLPSLQKDGADRIKKGELAQAVLIGEIRP</sequence>
<reference evidence="1" key="1">
    <citation type="submission" date="2023-04" db="EMBL/GenBank/DDBJ databases">
        <title>Draft Genome sequencing of Naganishia species isolated from polar environments using Oxford Nanopore Technology.</title>
        <authorList>
            <person name="Leo P."/>
            <person name="Venkateswaran K."/>
        </authorList>
    </citation>
    <scope>NUCLEOTIDE SEQUENCE</scope>
    <source>
        <strain evidence="1">MNA-CCFEE 5423</strain>
    </source>
</reference>
<accession>A0ACC2VF98</accession>
<dbReference type="Proteomes" id="UP001227268">
    <property type="component" value="Unassembled WGS sequence"/>
</dbReference>
<organism evidence="1 2">
    <name type="scientific">Naganishia friedmannii</name>
    <dbReference type="NCBI Taxonomy" id="89922"/>
    <lineage>
        <taxon>Eukaryota</taxon>
        <taxon>Fungi</taxon>
        <taxon>Dikarya</taxon>
        <taxon>Basidiomycota</taxon>
        <taxon>Agaricomycotina</taxon>
        <taxon>Tremellomycetes</taxon>
        <taxon>Filobasidiales</taxon>
        <taxon>Filobasidiaceae</taxon>
        <taxon>Naganishia</taxon>
    </lineage>
</organism>
<comment type="caution">
    <text evidence="1">The sequence shown here is derived from an EMBL/GenBank/DDBJ whole genome shotgun (WGS) entry which is preliminary data.</text>
</comment>
<evidence type="ECO:0000313" key="1">
    <source>
        <dbReference type="EMBL" id="KAJ9097617.1"/>
    </source>
</evidence>